<feature type="compositionally biased region" description="Pro residues" evidence="1">
    <location>
        <begin position="11"/>
        <end position="83"/>
    </location>
</feature>
<feature type="transmembrane region" description="Helical" evidence="2">
    <location>
        <begin position="156"/>
        <end position="177"/>
    </location>
</feature>
<feature type="transmembrane region" description="Helical" evidence="2">
    <location>
        <begin position="197"/>
        <end position="215"/>
    </location>
</feature>
<dbReference type="Proteomes" id="UP000466345">
    <property type="component" value="Unassembled WGS sequence"/>
</dbReference>
<evidence type="ECO:0000256" key="1">
    <source>
        <dbReference type="SAM" id="MobiDB-lite"/>
    </source>
</evidence>
<dbReference type="AlphaFoldDB" id="A0A7K0CM40"/>
<name>A0A7K0CM40_9ACTN</name>
<reference evidence="3 4" key="1">
    <citation type="submission" date="2019-10" db="EMBL/GenBank/DDBJ databases">
        <title>Streptomyces smaragdinus sp. nov. and Streptomyces fabii sp. nov., isolated from the gut of fungus growing-termite Macrotermes natalensis.</title>
        <authorList>
            <person name="Schwitalla J."/>
            <person name="Benndorf R."/>
            <person name="Martin K."/>
            <person name="De Beer W."/>
            <person name="Kaster A.-K."/>
            <person name="Vollmers J."/>
            <person name="Poulsen M."/>
            <person name="Beemelmanns C."/>
        </authorList>
    </citation>
    <scope>NUCLEOTIDE SEQUENCE [LARGE SCALE GENOMIC DNA]</scope>
    <source>
        <strain evidence="3 4">RB5</strain>
    </source>
</reference>
<dbReference type="RefSeq" id="WP_228390396.1">
    <property type="nucleotide sequence ID" value="NZ_WEGJ01000022.1"/>
</dbReference>
<keyword evidence="2" id="KW-0472">Membrane</keyword>
<keyword evidence="2" id="KW-0812">Transmembrane</keyword>
<proteinExistence type="predicted"/>
<accession>A0A7K0CM40</accession>
<evidence type="ECO:0000313" key="3">
    <source>
        <dbReference type="EMBL" id="MQY14545.1"/>
    </source>
</evidence>
<organism evidence="3 4">
    <name type="scientific">Streptomyces smaragdinus</name>
    <dbReference type="NCBI Taxonomy" id="2585196"/>
    <lineage>
        <taxon>Bacteria</taxon>
        <taxon>Bacillati</taxon>
        <taxon>Actinomycetota</taxon>
        <taxon>Actinomycetes</taxon>
        <taxon>Kitasatosporales</taxon>
        <taxon>Streptomycetaceae</taxon>
        <taxon>Streptomyces</taxon>
    </lineage>
</organism>
<feature type="transmembrane region" description="Helical" evidence="2">
    <location>
        <begin position="270"/>
        <end position="288"/>
    </location>
</feature>
<dbReference type="EMBL" id="WEGJ01000022">
    <property type="protein sequence ID" value="MQY14545.1"/>
    <property type="molecule type" value="Genomic_DNA"/>
</dbReference>
<feature type="transmembrane region" description="Helical" evidence="2">
    <location>
        <begin position="235"/>
        <end position="258"/>
    </location>
</feature>
<keyword evidence="2" id="KW-1133">Transmembrane helix</keyword>
<comment type="caution">
    <text evidence="3">The sequence shown here is derived from an EMBL/GenBank/DDBJ whole genome shotgun (WGS) entry which is preliminary data.</text>
</comment>
<gene>
    <name evidence="3" type="ORF">SRB5_47130</name>
</gene>
<feature type="region of interest" description="Disordered" evidence="1">
    <location>
        <begin position="1"/>
        <end position="86"/>
    </location>
</feature>
<protein>
    <submittedName>
        <fullName evidence="3">Uncharacterized protein</fullName>
    </submittedName>
</protein>
<evidence type="ECO:0000256" key="2">
    <source>
        <dbReference type="SAM" id="Phobius"/>
    </source>
</evidence>
<keyword evidence="4" id="KW-1185">Reference proteome</keyword>
<feature type="transmembrane region" description="Helical" evidence="2">
    <location>
        <begin position="123"/>
        <end position="141"/>
    </location>
</feature>
<feature type="transmembrane region" description="Helical" evidence="2">
    <location>
        <begin position="294"/>
        <end position="314"/>
    </location>
</feature>
<sequence length="333" mass="35862">MSGGGGQGPYGPRPGWPPPVPQGPQGPPPPGAPQPLGYPRPVPYGPGPGPGYPPYGPGPGPGYPPYGPGPGPGYPPYGPPGRPPGRIRRAFRLLNPIAVGRMVFKPSRPDRVNDPAVRKVQTLRTVVGLAAVLWVLLSYRIVKDTGDLVDDRIDQIGMSMNLLVITFPIVVAVFIAVSRPPNRRLFLRRSLKPGGSLAALFAAVGGLIVLSTYFYDDFLPGDEPTPGAYARLTVMLFVLLWVFPFLFYGIAMALVHVFRTADIHESLPPILAIILVWELAITDLFSDAYDGVPFGVRAALILGGPVSITLISVWELRRLRSRHGITLRAALLR</sequence>
<evidence type="ECO:0000313" key="4">
    <source>
        <dbReference type="Proteomes" id="UP000466345"/>
    </source>
</evidence>